<dbReference type="AlphaFoldDB" id="A0AAD1X6F2"/>
<feature type="region of interest" description="Disordered" evidence="1">
    <location>
        <begin position="482"/>
        <end position="506"/>
    </location>
</feature>
<comment type="caution">
    <text evidence="2">The sequence shown here is derived from an EMBL/GenBank/DDBJ whole genome shotgun (WGS) entry which is preliminary data.</text>
</comment>
<dbReference type="Proteomes" id="UP001295684">
    <property type="component" value="Unassembled WGS sequence"/>
</dbReference>
<evidence type="ECO:0000256" key="1">
    <source>
        <dbReference type="SAM" id="MobiDB-lite"/>
    </source>
</evidence>
<proteinExistence type="predicted"/>
<keyword evidence="3" id="KW-1185">Reference proteome</keyword>
<protein>
    <submittedName>
        <fullName evidence="2">Uncharacterized protein</fullName>
    </submittedName>
</protein>
<organism evidence="2 3">
    <name type="scientific">Euplotes crassus</name>
    <dbReference type="NCBI Taxonomy" id="5936"/>
    <lineage>
        <taxon>Eukaryota</taxon>
        <taxon>Sar</taxon>
        <taxon>Alveolata</taxon>
        <taxon>Ciliophora</taxon>
        <taxon>Intramacronucleata</taxon>
        <taxon>Spirotrichea</taxon>
        <taxon>Hypotrichia</taxon>
        <taxon>Euplotida</taxon>
        <taxon>Euplotidae</taxon>
        <taxon>Moneuplotes</taxon>
    </lineage>
</organism>
<feature type="compositionally biased region" description="Polar residues" evidence="1">
    <location>
        <begin position="485"/>
        <end position="498"/>
    </location>
</feature>
<accession>A0AAD1X6F2</accession>
<dbReference type="EMBL" id="CAMPGE010000664">
    <property type="protein sequence ID" value="CAI2359416.1"/>
    <property type="molecule type" value="Genomic_DNA"/>
</dbReference>
<gene>
    <name evidence="2" type="ORF">ECRASSUSDP1_LOCUS707</name>
</gene>
<evidence type="ECO:0000313" key="3">
    <source>
        <dbReference type="Proteomes" id="UP001295684"/>
    </source>
</evidence>
<sequence length="506" mass="59716">MIQIGKQECMMAQDNSEIAIVSIKQEKRRQRRPKVKPAPKRLLKEFFYERTFVSLALEYYGYRHEVAAFYKKFSHVTRRLLLKSSNTVGSLEDYKRAVYRLKVTDTLQDLFRYNCYEHVIIQPEIAVDSSQKLVKRIKCLLENTKSPVKEESKDLSVIRSSHLHPLELEKAKIALPDGYEADSRGFVKVDFEEFGKILVKLTKIAKMYGIKPKKIKYMKNEDEFINCIDLGATMEFVGFNAFIADTSHNKIMVFTENLDVKECEPDFYVDKYFEINNSMEKKQMTLLCFQNCFQNRDVWYKLRGLRNTDELFIDFADIEKAVNFFLPSLIKNPQKIRILNIEANINRYSMCYKFYQDFLFHARPERVNINLYYSHKMAYVKYSVYPRIVYAIRISRENDAVKFSRIVTTEDTQIMANHLQFWKLENETTECLISDDFCLNNGRIIEMSEYLVKSPNLPKIVRQAVNWHITYGRMIGNSMLEPEQDQSPVESRSVQESLKFQKYSGK</sequence>
<evidence type="ECO:0000313" key="2">
    <source>
        <dbReference type="EMBL" id="CAI2359416.1"/>
    </source>
</evidence>
<reference evidence="2" key="1">
    <citation type="submission" date="2023-07" db="EMBL/GenBank/DDBJ databases">
        <authorList>
            <consortium name="AG Swart"/>
            <person name="Singh M."/>
            <person name="Singh A."/>
            <person name="Seah K."/>
            <person name="Emmerich C."/>
        </authorList>
    </citation>
    <scope>NUCLEOTIDE SEQUENCE</scope>
    <source>
        <strain evidence="2">DP1</strain>
    </source>
</reference>
<name>A0AAD1X6F2_EUPCR</name>